<feature type="transmembrane region" description="Helical" evidence="7">
    <location>
        <begin position="658"/>
        <end position="681"/>
    </location>
</feature>
<dbReference type="SUPFAM" id="SSF82866">
    <property type="entry name" value="Multidrug efflux transporter AcrB transmembrane domain"/>
    <property type="match status" value="2"/>
</dbReference>
<feature type="transmembrane region" description="Helical" evidence="7">
    <location>
        <begin position="309"/>
        <end position="333"/>
    </location>
</feature>
<comment type="subcellular location">
    <subcellularLocation>
        <location evidence="1">Cell membrane</location>
        <topology evidence="1">Multi-pass membrane protein</topology>
    </subcellularLocation>
</comment>
<keyword evidence="4 7" id="KW-0812">Transmembrane</keyword>
<evidence type="ECO:0000313" key="9">
    <source>
        <dbReference type="EMBL" id="TQF69092.1"/>
    </source>
</evidence>
<dbReference type="AlphaFoldDB" id="A0A541B9T6"/>
<evidence type="ECO:0000259" key="8">
    <source>
        <dbReference type="PROSITE" id="PS50156"/>
    </source>
</evidence>
<organism evidence="9 10">
    <name type="scientific">Rhodococcus spelaei</name>
    <dbReference type="NCBI Taxonomy" id="2546320"/>
    <lineage>
        <taxon>Bacteria</taxon>
        <taxon>Bacillati</taxon>
        <taxon>Actinomycetota</taxon>
        <taxon>Actinomycetes</taxon>
        <taxon>Mycobacteriales</taxon>
        <taxon>Nocardiaceae</taxon>
        <taxon>Rhodococcus</taxon>
    </lineage>
</organism>
<dbReference type="InterPro" id="IPR000731">
    <property type="entry name" value="SSD"/>
</dbReference>
<evidence type="ECO:0000256" key="1">
    <source>
        <dbReference type="ARBA" id="ARBA00004651"/>
    </source>
</evidence>
<dbReference type="RefSeq" id="WP_142098578.1">
    <property type="nucleotide sequence ID" value="NZ_VIGH01000004.1"/>
</dbReference>
<keyword evidence="10" id="KW-1185">Reference proteome</keyword>
<protein>
    <submittedName>
        <fullName evidence="9">MMPL family transporter</fullName>
    </submittedName>
</protein>
<feature type="transmembrane region" description="Helical" evidence="7">
    <location>
        <begin position="377"/>
        <end position="395"/>
    </location>
</feature>
<name>A0A541B9T6_9NOCA</name>
<dbReference type="Pfam" id="PF03176">
    <property type="entry name" value="MMPL"/>
    <property type="match status" value="2"/>
</dbReference>
<dbReference type="Gene3D" id="1.20.1640.10">
    <property type="entry name" value="Multidrug efflux transporter AcrB transmembrane domain"/>
    <property type="match status" value="2"/>
</dbReference>
<feature type="domain" description="SSD" evidence="8">
    <location>
        <begin position="577"/>
        <end position="695"/>
    </location>
</feature>
<comment type="caution">
    <text evidence="9">The sequence shown here is derived from an EMBL/GenBank/DDBJ whole genome shotgun (WGS) entry which is preliminary data.</text>
</comment>
<dbReference type="PANTHER" id="PTHR33406">
    <property type="entry name" value="MEMBRANE PROTEIN MJ1562-RELATED"/>
    <property type="match status" value="1"/>
</dbReference>
<keyword evidence="3" id="KW-1003">Cell membrane</keyword>
<feature type="transmembrane region" description="Helical" evidence="7">
    <location>
        <begin position="543"/>
        <end position="562"/>
    </location>
</feature>
<dbReference type="EMBL" id="VIGH01000004">
    <property type="protein sequence ID" value="TQF69092.1"/>
    <property type="molecule type" value="Genomic_DNA"/>
</dbReference>
<feature type="domain" description="SSD" evidence="8">
    <location>
        <begin position="207"/>
        <end position="332"/>
    </location>
</feature>
<evidence type="ECO:0000256" key="7">
    <source>
        <dbReference type="SAM" id="Phobius"/>
    </source>
</evidence>
<feature type="transmembrane region" description="Helical" evidence="7">
    <location>
        <begin position="231"/>
        <end position="254"/>
    </location>
</feature>
<gene>
    <name evidence="9" type="ORF">FK531_09985</name>
</gene>
<dbReference type="PANTHER" id="PTHR33406:SF11">
    <property type="entry name" value="MEMBRANE PROTEIN SCO6666-RELATED"/>
    <property type="match status" value="1"/>
</dbReference>
<proteinExistence type="inferred from homology"/>
<reference evidence="9 10" key="1">
    <citation type="submission" date="2019-06" db="EMBL/GenBank/DDBJ databases">
        <title>Rhodococcus spaelei sp. nov., isolated from a cave.</title>
        <authorList>
            <person name="Lee S.D."/>
        </authorList>
    </citation>
    <scope>NUCLEOTIDE SEQUENCE [LARGE SCALE GENOMIC DNA]</scope>
    <source>
        <strain evidence="9 10">C9-5</strain>
    </source>
</reference>
<evidence type="ECO:0000256" key="5">
    <source>
        <dbReference type="ARBA" id="ARBA00022989"/>
    </source>
</evidence>
<dbReference type="InterPro" id="IPR050545">
    <property type="entry name" value="Mycobact_MmpL"/>
</dbReference>
<dbReference type="Proteomes" id="UP000316256">
    <property type="component" value="Unassembled WGS sequence"/>
</dbReference>
<accession>A0A541B9T6</accession>
<feature type="transmembrane region" description="Helical" evidence="7">
    <location>
        <begin position="610"/>
        <end position="631"/>
    </location>
</feature>
<feature type="transmembrane region" description="Helical" evidence="7">
    <location>
        <begin position="282"/>
        <end position="303"/>
    </location>
</feature>
<evidence type="ECO:0000313" key="10">
    <source>
        <dbReference type="Proteomes" id="UP000316256"/>
    </source>
</evidence>
<comment type="similarity">
    <text evidence="2">Belongs to the resistance-nodulation-cell division (RND) (TC 2.A.6) family. MmpL subfamily.</text>
</comment>
<evidence type="ECO:0000256" key="3">
    <source>
        <dbReference type="ARBA" id="ARBA00022475"/>
    </source>
</evidence>
<sequence length="749" mass="77622">MLTRLAATCARHPKLVLFAALLALVVLGVLGASAPGHLRGGGFADPAAPSSRANALLESKFQAGDQNLVFLVTAAEGVDSRQARSVADDTVAALGREADVSQVVSYWSMPAPFSAQLRSTDGRIGVIAAHVAGDDAQAPERAAAIAAPLTGRTGSVDVQAGGLALGTHEVDERISHDLLIAEAVAIPITAVALTWVFGSVVAAALPVLLGLASIVSTLGVLRLIADVTPVSVYALNMTTALGLALAIDYSLFIVSRYREELAAGVDTTEAIVRAMGTAGRTAVVSAAAVTLSLAVLAIFPLYFLRSFAYAGVAVVVVSAAAAILVMPAALALLGNRVGAWDLRVTVRRALRRPPPRPFESESPFWGRVAERVMRRPVLFGAAALLVLLTLGAPVLSMRVGLPDERTLPATASTRMVGDTVRAEFTGSPQTQLTVVAPDTTGSPDALGSYAAALSKVPGVTAVISSAGITLSGQSVSPGPAAKTTPMTRGDSSYLYVENAVEPYSSQGQQLVRAVRAVPAPWPVQVTGLAAENVDTTASLVSRLPLAAVLIGVPMLVVLYFFTRSLVLPVKALVLTLLSLTATFGAMVWIFQDGHLAGLFGVTPTGYLSAAIPILMFCLAFGASMDYEVFLLSRIREEWLVSGDNTRAVARGLARTGRIITAAAVIMAIVFIAAATSSISFIDLFGAGMALAVLMDATVVRGVLVPAFMRLFGAANWWPSRATVASAPAREHVPGEHTPAVAISPALHAE</sequence>
<feature type="transmembrane region" description="Helical" evidence="7">
    <location>
        <begin position="687"/>
        <end position="711"/>
    </location>
</feature>
<feature type="transmembrane region" description="Helical" evidence="7">
    <location>
        <begin position="204"/>
        <end position="225"/>
    </location>
</feature>
<keyword evidence="6 7" id="KW-0472">Membrane</keyword>
<evidence type="ECO:0000256" key="4">
    <source>
        <dbReference type="ARBA" id="ARBA00022692"/>
    </source>
</evidence>
<dbReference type="GO" id="GO:0005886">
    <property type="term" value="C:plasma membrane"/>
    <property type="evidence" value="ECO:0007669"/>
    <property type="project" value="UniProtKB-SubCell"/>
</dbReference>
<dbReference type="InterPro" id="IPR004869">
    <property type="entry name" value="MMPL_dom"/>
</dbReference>
<evidence type="ECO:0000256" key="2">
    <source>
        <dbReference type="ARBA" id="ARBA00010157"/>
    </source>
</evidence>
<dbReference type="PROSITE" id="PS50156">
    <property type="entry name" value="SSD"/>
    <property type="match status" value="2"/>
</dbReference>
<feature type="transmembrane region" description="Helical" evidence="7">
    <location>
        <begin position="569"/>
        <end position="590"/>
    </location>
</feature>
<evidence type="ECO:0000256" key="6">
    <source>
        <dbReference type="ARBA" id="ARBA00023136"/>
    </source>
</evidence>
<dbReference type="OrthoDB" id="7051771at2"/>
<keyword evidence="5 7" id="KW-1133">Transmembrane helix</keyword>